<dbReference type="OrthoDB" id="9775106at2"/>
<gene>
    <name evidence="5" type="ORF">SAMN02745207_01164</name>
</gene>
<evidence type="ECO:0000259" key="4">
    <source>
        <dbReference type="PROSITE" id="PS50932"/>
    </source>
</evidence>
<dbReference type="Pfam" id="PF13377">
    <property type="entry name" value="Peripla_BP_3"/>
    <property type="match status" value="1"/>
</dbReference>
<protein>
    <submittedName>
        <fullName evidence="5">LacI family transcriptional regulator</fullName>
    </submittedName>
</protein>
<dbReference type="SUPFAM" id="SSF53822">
    <property type="entry name" value="Periplasmic binding protein-like I"/>
    <property type="match status" value="1"/>
</dbReference>
<accession>A0A1M5T2N7</accession>
<keyword evidence="3" id="KW-0804">Transcription</keyword>
<dbReference type="STRING" id="1121316.SAMN02745207_01164"/>
<dbReference type="GO" id="GO:0003700">
    <property type="term" value="F:DNA-binding transcription factor activity"/>
    <property type="evidence" value="ECO:0007669"/>
    <property type="project" value="TreeGrafter"/>
</dbReference>
<dbReference type="InterPro" id="IPR046335">
    <property type="entry name" value="LacI/GalR-like_sensor"/>
</dbReference>
<dbReference type="AlphaFoldDB" id="A0A1M5T2N7"/>
<dbReference type="InterPro" id="IPR000843">
    <property type="entry name" value="HTH_LacI"/>
</dbReference>
<dbReference type="Proteomes" id="UP000184447">
    <property type="component" value="Unassembled WGS sequence"/>
</dbReference>
<dbReference type="RefSeq" id="WP_073337492.1">
    <property type="nucleotide sequence ID" value="NZ_FQXM01000005.1"/>
</dbReference>
<evidence type="ECO:0000256" key="2">
    <source>
        <dbReference type="ARBA" id="ARBA00023125"/>
    </source>
</evidence>
<evidence type="ECO:0000256" key="1">
    <source>
        <dbReference type="ARBA" id="ARBA00023015"/>
    </source>
</evidence>
<evidence type="ECO:0000313" key="5">
    <source>
        <dbReference type="EMBL" id="SHH44870.1"/>
    </source>
</evidence>
<evidence type="ECO:0000313" key="6">
    <source>
        <dbReference type="Proteomes" id="UP000184447"/>
    </source>
</evidence>
<dbReference type="SUPFAM" id="SSF47413">
    <property type="entry name" value="lambda repressor-like DNA-binding domains"/>
    <property type="match status" value="1"/>
</dbReference>
<organism evidence="5 6">
    <name type="scientific">Clostridium grantii DSM 8605</name>
    <dbReference type="NCBI Taxonomy" id="1121316"/>
    <lineage>
        <taxon>Bacteria</taxon>
        <taxon>Bacillati</taxon>
        <taxon>Bacillota</taxon>
        <taxon>Clostridia</taxon>
        <taxon>Eubacteriales</taxon>
        <taxon>Clostridiaceae</taxon>
        <taxon>Clostridium</taxon>
    </lineage>
</organism>
<proteinExistence type="predicted"/>
<dbReference type="CDD" id="cd01392">
    <property type="entry name" value="HTH_LacI"/>
    <property type="match status" value="1"/>
</dbReference>
<keyword evidence="2" id="KW-0238">DNA-binding</keyword>
<dbReference type="PANTHER" id="PTHR30146:SF150">
    <property type="entry name" value="ARABINOSE METABOLISM TRANSCRIPTIONAL REPRESSOR"/>
    <property type="match status" value="1"/>
</dbReference>
<keyword evidence="6" id="KW-1185">Reference proteome</keyword>
<dbReference type="PROSITE" id="PS50932">
    <property type="entry name" value="HTH_LACI_2"/>
    <property type="match status" value="1"/>
</dbReference>
<reference evidence="5 6" key="1">
    <citation type="submission" date="2016-11" db="EMBL/GenBank/DDBJ databases">
        <authorList>
            <person name="Jaros S."/>
            <person name="Januszkiewicz K."/>
            <person name="Wedrychowicz H."/>
        </authorList>
    </citation>
    <scope>NUCLEOTIDE SEQUENCE [LARGE SCALE GENOMIC DNA]</scope>
    <source>
        <strain evidence="5 6">DSM 8605</strain>
    </source>
</reference>
<dbReference type="EMBL" id="FQXM01000005">
    <property type="protein sequence ID" value="SHH44870.1"/>
    <property type="molecule type" value="Genomic_DNA"/>
</dbReference>
<dbReference type="InterPro" id="IPR010982">
    <property type="entry name" value="Lambda_DNA-bd_dom_sf"/>
</dbReference>
<dbReference type="CDD" id="cd06267">
    <property type="entry name" value="PBP1_LacI_sugar_binding-like"/>
    <property type="match status" value="1"/>
</dbReference>
<dbReference type="SMART" id="SM00354">
    <property type="entry name" value="HTH_LACI"/>
    <property type="match status" value="1"/>
</dbReference>
<dbReference type="Pfam" id="PF00356">
    <property type="entry name" value="LacI"/>
    <property type="match status" value="1"/>
</dbReference>
<name>A0A1M5T2N7_9CLOT</name>
<dbReference type="Gene3D" id="1.10.260.40">
    <property type="entry name" value="lambda repressor-like DNA-binding domains"/>
    <property type="match status" value="1"/>
</dbReference>
<dbReference type="PANTHER" id="PTHR30146">
    <property type="entry name" value="LACI-RELATED TRANSCRIPTIONAL REPRESSOR"/>
    <property type="match status" value="1"/>
</dbReference>
<evidence type="ECO:0000256" key="3">
    <source>
        <dbReference type="ARBA" id="ARBA00023163"/>
    </source>
</evidence>
<feature type="domain" description="HTH lacI-type" evidence="4">
    <location>
        <begin position="1"/>
        <end position="55"/>
    </location>
</feature>
<dbReference type="Gene3D" id="3.40.50.2300">
    <property type="match status" value="2"/>
</dbReference>
<sequence>MKSIEIAKLAGVSRSTVSRVINNYSNVPEKTRQKVMAVINEHNYMPNSFARTLAGKNSNTIGLFFIIRGGQEDGNRLFRNDYFASYLDIIVDMANAKDYYVLVSIVSNEDKYLKINQAFLEKRIDAGIIIGTQNDTLTRINAQNYNTSMILFDYDMSKEEAKKYENTNFTIINSKDNLGIEKAVDYLYNLGHKEIGFIKGGETSRSAIVRFNGFKETMKRKNLYVNEDYLLEGDFSTDTAYSKVKSAIKNNKLATAYISANDYMAFGAIKAFKEAGYTVPGDISIVGFDNTHRAQESDLKLTTIGPNFYEMAKKAISVLDDQINGENIRSQLEIFEYDVEFFERDTCKKV</sequence>
<keyword evidence="1" id="KW-0805">Transcription regulation</keyword>
<dbReference type="GO" id="GO:0000976">
    <property type="term" value="F:transcription cis-regulatory region binding"/>
    <property type="evidence" value="ECO:0007669"/>
    <property type="project" value="TreeGrafter"/>
</dbReference>
<dbReference type="InterPro" id="IPR028082">
    <property type="entry name" value="Peripla_BP_I"/>
</dbReference>